<dbReference type="InterPro" id="IPR036551">
    <property type="entry name" value="Flavin_trans-like"/>
</dbReference>
<organism evidence="5 6">
    <name type="scientific">Teratosphaeria nubilosa</name>
    <dbReference type="NCBI Taxonomy" id="161662"/>
    <lineage>
        <taxon>Eukaryota</taxon>
        <taxon>Fungi</taxon>
        <taxon>Dikarya</taxon>
        <taxon>Ascomycota</taxon>
        <taxon>Pezizomycotina</taxon>
        <taxon>Dothideomycetes</taxon>
        <taxon>Dothideomycetidae</taxon>
        <taxon>Mycosphaerellales</taxon>
        <taxon>Teratosphaeriaceae</taxon>
        <taxon>Teratosphaeria</taxon>
    </lineage>
</organism>
<dbReference type="InterPro" id="IPR003382">
    <property type="entry name" value="Flavoprotein"/>
</dbReference>
<sequence length="301" mass="32833">MGLPTIIPQSTDPRSILLGSLFGAVCGIGFVYILHLANTRGSTSTRNGRNLRVPESLGPPLKAADHINDGKHHLLLAATGSVATIKIPNIVQALSKHKNLSIRILLSESASEFLQAQSEEQPSLKQVASLPNVDGVYLDHDEWRKPWVRGDNILHIELRRWADLMLIAPLSANSLAKIAQGLSDNLITSVVRAWDATGILDPARPGVPLPYPGTEGARGGKKGIIVAPAMNTAMWHHPLTAEHLKRLEIDWTVSNGGWFEVLRPVEKVLACGDTGSGAMHKWEEIVRVVEQRLFLLNEKVS</sequence>
<dbReference type="GO" id="GO:0010181">
    <property type="term" value="F:FMN binding"/>
    <property type="evidence" value="ECO:0007669"/>
    <property type="project" value="TreeGrafter"/>
</dbReference>
<evidence type="ECO:0000259" key="4">
    <source>
        <dbReference type="Pfam" id="PF02441"/>
    </source>
</evidence>
<dbReference type="OrthoDB" id="1532798at2759"/>
<feature type="transmembrane region" description="Helical" evidence="3">
    <location>
        <begin position="16"/>
        <end position="37"/>
    </location>
</feature>
<evidence type="ECO:0000256" key="2">
    <source>
        <dbReference type="ARBA" id="ARBA00038350"/>
    </source>
</evidence>
<evidence type="ECO:0000313" key="5">
    <source>
        <dbReference type="EMBL" id="KAF2771190.1"/>
    </source>
</evidence>
<feature type="domain" description="Flavoprotein" evidence="4">
    <location>
        <begin position="73"/>
        <end position="292"/>
    </location>
</feature>
<dbReference type="GO" id="GO:0004633">
    <property type="term" value="F:phosphopantothenoylcysteine decarboxylase activity"/>
    <property type="evidence" value="ECO:0007669"/>
    <property type="project" value="TreeGrafter"/>
</dbReference>
<dbReference type="Pfam" id="PF02441">
    <property type="entry name" value="Flavoprotein"/>
    <property type="match status" value="1"/>
</dbReference>
<dbReference type="EMBL" id="ML995820">
    <property type="protein sequence ID" value="KAF2771190.1"/>
    <property type="molecule type" value="Genomic_DNA"/>
</dbReference>
<dbReference type="Proteomes" id="UP000799436">
    <property type="component" value="Unassembled WGS sequence"/>
</dbReference>
<proteinExistence type="inferred from homology"/>
<comment type="similarity">
    <text evidence="2">Belongs to the HFCD (homooligomeric flavin containing Cys decarboxylase) superfamily.</text>
</comment>
<name>A0A6G1LEZ5_9PEZI</name>
<dbReference type="PANTHER" id="PTHR14359">
    <property type="entry name" value="HOMO-OLIGOMERIC FLAVIN CONTAINING CYS DECARBOXYLASE FAMILY"/>
    <property type="match status" value="1"/>
</dbReference>
<gene>
    <name evidence="5" type="ORF">EJ03DRAFT_36530</name>
</gene>
<dbReference type="PANTHER" id="PTHR14359:SF6">
    <property type="entry name" value="PHOSPHOPANTOTHENOYLCYSTEINE DECARBOXYLASE"/>
    <property type="match status" value="1"/>
</dbReference>
<keyword evidence="1" id="KW-0173">Coenzyme A biosynthesis</keyword>
<evidence type="ECO:0000313" key="6">
    <source>
        <dbReference type="Proteomes" id="UP000799436"/>
    </source>
</evidence>
<evidence type="ECO:0000256" key="3">
    <source>
        <dbReference type="SAM" id="Phobius"/>
    </source>
</evidence>
<protein>
    <submittedName>
        <fullName evidence="5">Flavo protein</fullName>
    </submittedName>
</protein>
<accession>A0A6G1LEZ5</accession>
<dbReference type="SUPFAM" id="SSF52507">
    <property type="entry name" value="Homo-oligomeric flavin-containing Cys decarboxylases, HFCD"/>
    <property type="match status" value="1"/>
</dbReference>
<reference evidence="5" key="1">
    <citation type="journal article" date="2020" name="Stud. Mycol.">
        <title>101 Dothideomycetes genomes: a test case for predicting lifestyles and emergence of pathogens.</title>
        <authorList>
            <person name="Haridas S."/>
            <person name="Albert R."/>
            <person name="Binder M."/>
            <person name="Bloem J."/>
            <person name="Labutti K."/>
            <person name="Salamov A."/>
            <person name="Andreopoulos B."/>
            <person name="Baker S."/>
            <person name="Barry K."/>
            <person name="Bills G."/>
            <person name="Bluhm B."/>
            <person name="Cannon C."/>
            <person name="Castanera R."/>
            <person name="Culley D."/>
            <person name="Daum C."/>
            <person name="Ezra D."/>
            <person name="Gonzalez J."/>
            <person name="Henrissat B."/>
            <person name="Kuo A."/>
            <person name="Liang C."/>
            <person name="Lipzen A."/>
            <person name="Lutzoni F."/>
            <person name="Magnuson J."/>
            <person name="Mondo S."/>
            <person name="Nolan M."/>
            <person name="Ohm R."/>
            <person name="Pangilinan J."/>
            <person name="Park H.-J."/>
            <person name="Ramirez L."/>
            <person name="Alfaro M."/>
            <person name="Sun H."/>
            <person name="Tritt A."/>
            <person name="Yoshinaga Y."/>
            <person name="Zwiers L.-H."/>
            <person name="Turgeon B."/>
            <person name="Goodwin S."/>
            <person name="Spatafora J."/>
            <person name="Crous P."/>
            <person name="Grigoriev I."/>
        </authorList>
    </citation>
    <scope>NUCLEOTIDE SEQUENCE</scope>
    <source>
        <strain evidence="5">CBS 116005</strain>
    </source>
</reference>
<keyword evidence="6" id="KW-1185">Reference proteome</keyword>
<dbReference type="GO" id="GO:0071513">
    <property type="term" value="C:phosphopantothenoylcysteine decarboxylase complex"/>
    <property type="evidence" value="ECO:0007669"/>
    <property type="project" value="TreeGrafter"/>
</dbReference>
<keyword evidence="3" id="KW-0812">Transmembrane</keyword>
<dbReference type="AlphaFoldDB" id="A0A6G1LEZ5"/>
<dbReference type="GO" id="GO:0015937">
    <property type="term" value="P:coenzyme A biosynthetic process"/>
    <property type="evidence" value="ECO:0007669"/>
    <property type="project" value="UniProtKB-KW"/>
</dbReference>
<keyword evidence="3" id="KW-1133">Transmembrane helix</keyword>
<dbReference type="Gene3D" id="3.40.50.1950">
    <property type="entry name" value="Flavin prenyltransferase-like"/>
    <property type="match status" value="1"/>
</dbReference>
<keyword evidence="3" id="KW-0472">Membrane</keyword>
<evidence type="ECO:0000256" key="1">
    <source>
        <dbReference type="ARBA" id="ARBA00022993"/>
    </source>
</evidence>